<evidence type="ECO:0000259" key="2">
    <source>
        <dbReference type="Pfam" id="PF07589"/>
    </source>
</evidence>
<dbReference type="InterPro" id="IPR013424">
    <property type="entry name" value="Ice-binding_C"/>
</dbReference>
<comment type="caution">
    <text evidence="3">The sequence shown here is derived from an EMBL/GenBank/DDBJ whole genome shotgun (WGS) entry which is preliminary data.</text>
</comment>
<evidence type="ECO:0000313" key="3">
    <source>
        <dbReference type="EMBL" id="MBZ2207176.1"/>
    </source>
</evidence>
<evidence type="ECO:0000256" key="1">
    <source>
        <dbReference type="SAM" id="SignalP"/>
    </source>
</evidence>
<organism evidence="3 4">
    <name type="scientific">Massilia soli</name>
    <dbReference type="NCBI Taxonomy" id="2792854"/>
    <lineage>
        <taxon>Bacteria</taxon>
        <taxon>Pseudomonadati</taxon>
        <taxon>Pseudomonadota</taxon>
        <taxon>Betaproteobacteria</taxon>
        <taxon>Burkholderiales</taxon>
        <taxon>Oxalobacteraceae</taxon>
        <taxon>Telluria group</taxon>
        <taxon>Massilia</taxon>
    </lineage>
</organism>
<gene>
    <name evidence="3" type="ORF">I4X03_007870</name>
</gene>
<feature type="domain" description="Ice-binding protein C-terminal" evidence="2">
    <location>
        <begin position="188"/>
        <end position="210"/>
    </location>
</feature>
<dbReference type="NCBIfam" id="TIGR02595">
    <property type="entry name" value="PEP_CTERM"/>
    <property type="match status" value="1"/>
</dbReference>
<name>A0ABS7SLW8_9BURK</name>
<dbReference type="EMBL" id="JAFBIL020000003">
    <property type="protein sequence ID" value="MBZ2207176.1"/>
    <property type="molecule type" value="Genomic_DNA"/>
</dbReference>
<protein>
    <submittedName>
        <fullName evidence="3">PEP-CTERM sorting domain-containing protein</fullName>
    </submittedName>
</protein>
<feature type="signal peptide" evidence="1">
    <location>
        <begin position="1"/>
        <end position="24"/>
    </location>
</feature>
<dbReference type="Proteomes" id="UP000809349">
    <property type="component" value="Unassembled WGS sequence"/>
</dbReference>
<keyword evidence="1" id="KW-0732">Signal</keyword>
<sequence>MKKLTLYLATVMTLMFLAIQPARAGLVMDLTGGGTATPCGGCGSNGSTYGWSFTVTNAIRIDGLGLWDAGSDGIGAATRAGLWTSTGTLLASAPISDASQMVASASDQGSWLMEDISELTLLPGDYLIGALFYELTPLAQIGSSFTNVSDIIVRGGVVGSFNNGLAAPLSSFDVQIFGPTMRLAAPTPVPEPASLALVGLGLIGLARFRRRSV</sequence>
<proteinExistence type="predicted"/>
<evidence type="ECO:0000313" key="4">
    <source>
        <dbReference type="Proteomes" id="UP000809349"/>
    </source>
</evidence>
<reference evidence="3 4" key="1">
    <citation type="submission" date="2021-08" db="EMBL/GenBank/DDBJ databases">
        <title>Massilia sp. R798.</title>
        <authorList>
            <person name="Baek J.H."/>
            <person name="Jung H.S."/>
            <person name="Kim K.R."/>
            <person name="Jeon C.O."/>
        </authorList>
    </citation>
    <scope>NUCLEOTIDE SEQUENCE [LARGE SCALE GENOMIC DNA]</scope>
    <source>
        <strain evidence="3 4">R798</strain>
    </source>
</reference>
<dbReference type="Pfam" id="PF07589">
    <property type="entry name" value="PEP-CTERM"/>
    <property type="match status" value="1"/>
</dbReference>
<keyword evidence="4" id="KW-1185">Reference proteome</keyword>
<feature type="chain" id="PRO_5047488482" evidence="1">
    <location>
        <begin position="25"/>
        <end position="213"/>
    </location>
</feature>
<dbReference type="RefSeq" id="WP_223467676.1">
    <property type="nucleotide sequence ID" value="NZ_JAFBIL020000003.1"/>
</dbReference>
<accession>A0ABS7SLW8</accession>